<evidence type="ECO:0000313" key="1">
    <source>
        <dbReference type="EMBL" id="KAE8259882.1"/>
    </source>
</evidence>
<name>A0A8X7N2K4_9BASI</name>
<sequence length="56" mass="6161">KVLRGGKTTAGNLAVGAKVWRARIKVRNILDTAWPVRRDEDSVQLSGKWTVNDEGA</sequence>
<accession>A0A8X7N2K4</accession>
<gene>
    <name evidence="1" type="ORF">A4X09_0g7797</name>
</gene>
<dbReference type="AlphaFoldDB" id="A0A8X7N2K4"/>
<reference evidence="1" key="1">
    <citation type="submission" date="2016-04" db="EMBL/GenBank/DDBJ databases">
        <authorList>
            <person name="Nguyen H.D."/>
            <person name="Samba Siva P."/>
            <person name="Cullis J."/>
            <person name="Levesque C.A."/>
            <person name="Hambleton S."/>
        </authorList>
    </citation>
    <scope>NUCLEOTIDE SEQUENCE</scope>
    <source>
        <strain evidence="1">DAOMC 236422</strain>
    </source>
</reference>
<keyword evidence="2" id="KW-1185">Reference proteome</keyword>
<organism evidence="1 2">
    <name type="scientific">Tilletia walkeri</name>
    <dbReference type="NCBI Taxonomy" id="117179"/>
    <lineage>
        <taxon>Eukaryota</taxon>
        <taxon>Fungi</taxon>
        <taxon>Dikarya</taxon>
        <taxon>Basidiomycota</taxon>
        <taxon>Ustilaginomycotina</taxon>
        <taxon>Exobasidiomycetes</taxon>
        <taxon>Tilletiales</taxon>
        <taxon>Tilletiaceae</taxon>
        <taxon>Tilletia</taxon>
    </lineage>
</organism>
<comment type="caution">
    <text evidence="1">The sequence shown here is derived from an EMBL/GenBank/DDBJ whole genome shotgun (WGS) entry which is preliminary data.</text>
</comment>
<evidence type="ECO:0000313" key="2">
    <source>
        <dbReference type="Proteomes" id="UP000078113"/>
    </source>
</evidence>
<feature type="non-terminal residue" evidence="1">
    <location>
        <position position="1"/>
    </location>
</feature>
<proteinExistence type="predicted"/>
<dbReference type="EMBL" id="LWDG02001191">
    <property type="protein sequence ID" value="KAE8259882.1"/>
    <property type="molecule type" value="Genomic_DNA"/>
</dbReference>
<reference evidence="1" key="2">
    <citation type="journal article" date="2019" name="IMA Fungus">
        <title>Genome sequencing and comparison of five Tilletia species to identify candidate genes for the detection of regulated species infecting wheat.</title>
        <authorList>
            <person name="Nguyen H.D.T."/>
            <person name="Sultana T."/>
            <person name="Kesanakurti P."/>
            <person name="Hambleton S."/>
        </authorList>
    </citation>
    <scope>NUCLEOTIDE SEQUENCE</scope>
    <source>
        <strain evidence="1">DAOMC 236422</strain>
    </source>
</reference>
<protein>
    <submittedName>
        <fullName evidence="1">Uncharacterized protein</fullName>
    </submittedName>
</protein>
<dbReference type="Proteomes" id="UP000078113">
    <property type="component" value="Unassembled WGS sequence"/>
</dbReference>